<evidence type="ECO:0008006" key="3">
    <source>
        <dbReference type="Google" id="ProtNLM"/>
    </source>
</evidence>
<accession>A0ABQ5LD67</accession>
<organism evidence="1 2">
    <name type="scientific">Pragia fontium</name>
    <dbReference type="NCBI Taxonomy" id="82985"/>
    <lineage>
        <taxon>Bacteria</taxon>
        <taxon>Pseudomonadati</taxon>
        <taxon>Pseudomonadota</taxon>
        <taxon>Gammaproteobacteria</taxon>
        <taxon>Enterobacterales</taxon>
        <taxon>Budviciaceae</taxon>
        <taxon>Pragia</taxon>
    </lineage>
</organism>
<evidence type="ECO:0000313" key="2">
    <source>
        <dbReference type="Proteomes" id="UP001059610"/>
    </source>
</evidence>
<proteinExistence type="predicted"/>
<reference evidence="1" key="1">
    <citation type="submission" date="2022-06" db="EMBL/GenBank/DDBJ databases">
        <title>Draft genome sequences of Pragia fontium str. JCM24417.</title>
        <authorList>
            <person name="Wakabayashi Y."/>
            <person name="Kojima K."/>
        </authorList>
    </citation>
    <scope>NUCLEOTIDE SEQUENCE</scope>
    <source>
        <strain evidence="1">JCM 24417</strain>
    </source>
</reference>
<keyword evidence="2" id="KW-1185">Reference proteome</keyword>
<dbReference type="InterPro" id="IPR014825">
    <property type="entry name" value="DNA_alkylation"/>
</dbReference>
<dbReference type="Gene3D" id="1.25.40.290">
    <property type="entry name" value="ARM repeat domains"/>
    <property type="match status" value="1"/>
</dbReference>
<evidence type="ECO:0000313" key="1">
    <source>
        <dbReference type="EMBL" id="GKX61558.1"/>
    </source>
</evidence>
<dbReference type="RefSeq" id="WP_261821356.1">
    <property type="nucleotide sequence ID" value="NZ_BRLJ01000001.1"/>
</dbReference>
<dbReference type="EMBL" id="BRLJ01000001">
    <property type="protein sequence ID" value="GKX61558.1"/>
    <property type="molecule type" value="Genomic_DNA"/>
</dbReference>
<gene>
    <name evidence="1" type="ORF">SOASR032_01270</name>
</gene>
<dbReference type="Proteomes" id="UP001059610">
    <property type="component" value="Unassembled WGS sequence"/>
</dbReference>
<comment type="caution">
    <text evidence="1">The sequence shown here is derived from an EMBL/GenBank/DDBJ whole genome shotgun (WGS) entry which is preliminary data.</text>
</comment>
<name>A0ABQ5LD67_9GAMM</name>
<dbReference type="InterPro" id="IPR016024">
    <property type="entry name" value="ARM-type_fold"/>
</dbReference>
<dbReference type="Pfam" id="PF08713">
    <property type="entry name" value="DNA_alkylation"/>
    <property type="match status" value="1"/>
</dbReference>
<protein>
    <recommendedName>
        <fullName evidence="3">DNA alkylation repair protein</fullName>
    </recommendedName>
</protein>
<sequence>MAKAETGHKKYYNSECAQIIAEMINPLHRIDTNDYSSKVQTKIGPLELKDRVYVLADELRKQLPQDYPTAINIIVDSLGDELAEDAGMFNESWYLMPIARFVEEFGLSFPEASLSALAEITKRHTAEYAVRPFIQQHYEYTMGILEEWARSSNFHLRRAASEGIRPRLPWAPKLQCFIDDPKPVLAILEILRSDPSDYVRKSVGNNLNDISKDWPDLIIEMLERWKSESSTPETTQIIKRALRSLIKAGNQKALTLIGATGGEIIEVSHFDITPKEIQLGESIKMEVAMINPDTAHHDLTVEYIIHHVRHNGRTIPKAFRLASLKLNAHETKHISKTHAVKAVGVRAYYAGHHRVDIVVNGQLKASSAFELKI</sequence>
<dbReference type="SUPFAM" id="SSF48371">
    <property type="entry name" value="ARM repeat"/>
    <property type="match status" value="1"/>
</dbReference>